<protein>
    <submittedName>
        <fullName evidence="1">LamG-like jellyroll fold domain-containing protein</fullName>
    </submittedName>
</protein>
<reference evidence="1" key="1">
    <citation type="submission" date="2023-10" db="EMBL/GenBank/DDBJ databases">
        <title>Whole genome sequencing of actinobacterial strain Amycolatopsis sp. (BCA-696) identifies the underlying plant growth-promoting genes.</title>
        <authorList>
            <person name="Gandham P."/>
            <person name="Vadla N."/>
            <person name="Saji A."/>
            <person name="Srinivas V."/>
            <person name="Ruperao P."/>
            <person name="Selvanayagam S."/>
            <person name="Saxena R.K."/>
            <person name="Rathore A."/>
            <person name="Gopalakrishnan S."/>
            <person name="Thakur V."/>
        </authorList>
    </citation>
    <scope>NUCLEOTIDE SEQUENCE</scope>
    <source>
        <strain evidence="1">BCA-696</strain>
    </source>
</reference>
<evidence type="ECO:0000313" key="1">
    <source>
        <dbReference type="EMBL" id="WYW21496.1"/>
    </source>
</evidence>
<dbReference type="Proteomes" id="UP001456344">
    <property type="component" value="Chromosome"/>
</dbReference>
<gene>
    <name evidence="1" type="ORF">LCL61_38780</name>
</gene>
<keyword evidence="2" id="KW-1185">Reference proteome</keyword>
<name>A0ACD5BQ77_9PSEU</name>
<proteinExistence type="predicted"/>
<dbReference type="EMBL" id="CP150484">
    <property type="protein sequence ID" value="WYW21496.1"/>
    <property type="molecule type" value="Genomic_DNA"/>
</dbReference>
<evidence type="ECO:0000313" key="2">
    <source>
        <dbReference type="Proteomes" id="UP001456344"/>
    </source>
</evidence>
<sequence>MKRIRRGPVLRARLRVTLALLLIVALVATLGPAASQRFPSSDEAGAAAVADAPKQESGSAEGVADRPTPDNAATPAVNRATAASLQSKYPPISFPEPASDKRSSAEVVPPPAAQVRGFDAQASKELPQQRTTHSSVYDNPDGTQTTVYGQDPLNFPLPEGGFGPVDTRAVPDQAGGWRKAGDELQVHMGQTSGSMRVSDGAGHEAAFTLLGARATAGRAEGNAVGYADVLPNADMRVEFTAGAAKEWFVLKNPDAPHAWEFALDLKGLEARIADGQVVFVDQAGAVVLRVPAGYMLDSSRQESGDPATSYGVTYRLGSRDGKQILRVELDSAWLRDPARVYPVRVDPTVVKESVSTGNLMVENGTRHINASELRIGRSGGKTASSYLRFGGIGGDLKDNRIFGAQLQLTNFWSGSCTPRPMSVHPVTADWGSSGTPPIGGALGGGVFSHGYMAPLATRSNCPTAHELIDLGVGGRELVQQWAGGAPNHGLSLQAPTDPAAWKRFTGFGTANPPRLYVTHSPYNADYRIDRATPEPPVTRAASGKVKITVTNRGAQAWSRNDFALGYRVYDRSGNPLGSQIAAELPGDVARGASVTLDAEIKPIGVGSYLLDFSMLRKPGDYFTDHQVAPARIGLDVYDVPPFIKQQYPLNGASVQTLTPQLWASGIDVDPPAGSTLKYRFEVCEKGADDNPVNCFSSAHQTSPTWTVPDKKLFWNKIYLWRSFAFDGTSESEALPFSAILSAVPQPAITSHMAMTPHSGTDRDFDPMVGNYHSSAVDVQMPTAGPGLSVIRTYNTLDPRRDHWFGTGWATKYDMRVVRDYVGNALVTYPDGQQLRFGLNPDGTYAPPQGRFAGFKAEPDGGWSLTDKSATTYRFDSEGKLTGYADGVGRGVRIYWEGDALTRALDLASGRQLVFRIQDRKVAEVFATEVNGQIRNWKYVYEGNRLREVEDPLANVTRYDYADQSRFRTVVNDTAPDGYWRLGDQNGDTAVSQVALNRGKDNGKYKNVVLGTAGAVPGSADTAATFNGSTSVLQLPDGAIKKSRDLSVGLWFKTSGAGVLLGYQQNEISGSLQNAYTPALYVGTNGKLYGQFSDGTTAPMSTSGVVNDNKWHHVVLSGSLATQRLYLDGVQVATKQGVIDHGNQTKTYVGAGFVSGNWPAKPGNDHGYFAGAIDEVAVYTKPLGDNAVREQFQAAQPSEGLSKITLPSGKIAAEVEYDTVSERVKSYTDRNGGNWRLGVPVITGEENNLIRTVQFTDPGNRNHTFDYDPVRGRILRTVTPLGLGVRPEDQAGQPAGEVGYGIRTYDYDDDGNQNTIVSENLNEVTLGFDQRGNVISKRTCLLPGRCQTEYFGYHFSQDNPLDPRNDKVVWSRDGRSTNAEDNRYLTTYLYNAKGDLLNQKMPDGGEVVHTYTTGTEQPLDNVGVPVPADLLLSTVSATGESTNFRYYSTGDLGEIQQASGMRTRFVYDAAGRRISSTIYVDAYPDGITTTYEYDALSRVKAETGPETTNAVTGVKHRARTVTSYDKDGNIEREEVSDLAGGDPARVTTREYDDRGRLVHLVNPGGKGTRYGFDVFGNRMFEIDASGVKKSYAYTARNEVAEVRLHGWHGGVVDPADGDGRPGDGEGDTDPANSKPTVLESFRYDESGRQILHVDAMGRTTRNNYYANDLVAQVVAEGYKDPVTGYVRDLVLENNSYDGAGNLTKQTTAGNRTTTYDYDTVNRLTQSIEDPGGLDRSTRFTYDRSGNVIRTEKSGSPSNTGGGQVNTAEITEFEYNASGQRIKQTVHNGLERLTTTWDYDERGMPVSVTDPRGNQSSSQYTTTMAYDQLARPIRATGPRVRTESNGGAPVDAQATMVTGYDTFGSVTHTKDPLGRVTTAEYDKLGQLVKASLPSYTPPGATAPITPTKEIRYDAVGRVIKQIDARQHATDLRYDQLGRLLERHDPQDGGTAAGVWKYSYTMTGLPLSATSPTGARVEATYDELGRKATSTAVERFPTPAAYTTKYRHDDAGNVVAVENPAGEKSLNTYDKLNQLITAVDPAGVTTKRGYDRQGRLVRASDGAGVTKRLNYDLAGRVISEFDVDGQWTGSQPVLRERKFTYDPAGNMRTSEDWEKRVTTFSYDAANRLSSQIEPVADGKTITTSFGYDAAGNRTRFTDGRSNKTVFTYNSLNLPESVVEPSTAAHPAAADRTWTQSYDATGNATRLTAPGNVNRDRTFDALNRMLTETGSGAETQTTGKTRTYDADGRVRVAGSDAYTYNDRGGLLTATGTSGASSFEYDNAGRVITRKDAAGTTGYGYLKGRLDSVTDGATGGKLTYGYNEAGKVKTVDYGAGRVRTYDYDNLARPKSDVLKEANGTVLSSIAYTYDPNDRVKTKTTAGLAGSGQNSYSYDFQGRMLSWTDPSGKSTEYGWDDSGNRVKAGDKNATYDERNRVLADGDYTYAYSPRGSLSSRTSSGMEEKYSFDAFDRLVKFGTTEYTYDDFDRLATRGGQKFSYAGMERDTVSDGVSRFGRSPDGSLVSLSQGADSRLTLSDRHGDVVGALAPASGGVVDSTAYDPYGKRIASTGASRTVGFQGDWTDPDNGNVNMGARWYQPGSGTFASRDSIDLPFSPSISSNRYSYVLGSPLNYFDPDGHGWFSDLWDKAGTIVHTALDVAGMIPGIGEIADLANAAIYAAEGDWENAAWSAAGAIPFGGNAATAAKWARKAGDFIGNGRRAGRHADDAIGLGRRYGDDVAGAARRGVDDAASAAARKASAVAAARKAAAAAAAAAARRAAAILAKKKAAAAAARGAAERTAKRNPIPTLKAALKPVFKGTDLVSSSPLMPARVVQAFKADVQDAGRVFDFFKKQVVGDGNVVQNVAETVTAVSEVAQSGASPDDLLSALGGLAGRNKGRGKHHDESSSGPDTSCVSKNSFDPNTLVVMGDGSRKPIKDVKVGDKVLAKDPTTGRSAVRVVTDARSYASKRTLVEVGVAGEAGRGSVVATDEHPFWVESEKRWSHAVDLKAGHRLETGDHRDATVTGTRSWSEVRRVYNLTVDTDHTYFVVAGQTPVLTHNDDLCDTALKSQLMAIGREYIAEVEAGLTEGQDLPGAFAIGRDRETGRIYKGHSGSSEGLSPGVEAWLPSVSQHPGGRPAGVCAEARMCSNALGDGAELRNLDIVTLNQKGKKFKMCPNCQVWVPQAVGKVLTG</sequence>
<organism evidence="1 2">
    <name type="scientific">Amycolatopsis coloradensis</name>
    <dbReference type="NCBI Taxonomy" id="76021"/>
    <lineage>
        <taxon>Bacteria</taxon>
        <taxon>Bacillati</taxon>
        <taxon>Actinomycetota</taxon>
        <taxon>Actinomycetes</taxon>
        <taxon>Pseudonocardiales</taxon>
        <taxon>Pseudonocardiaceae</taxon>
        <taxon>Amycolatopsis</taxon>
    </lineage>
</organism>
<accession>A0ACD5BQ77</accession>